<evidence type="ECO:0000313" key="3">
    <source>
        <dbReference type="Proteomes" id="UP000298652"/>
    </source>
</evidence>
<gene>
    <name evidence="2" type="ORF">SEVIR_1G036376v2</name>
</gene>
<feature type="compositionally biased region" description="Pro residues" evidence="1">
    <location>
        <begin position="12"/>
        <end position="23"/>
    </location>
</feature>
<dbReference type="Gramene" id="TKW37269">
    <property type="protein sequence ID" value="TKW37269"/>
    <property type="gene ID" value="SEVIR_1G036376v2"/>
</dbReference>
<keyword evidence="3" id="KW-1185">Reference proteome</keyword>
<evidence type="ECO:0000256" key="1">
    <source>
        <dbReference type="SAM" id="MobiDB-lite"/>
    </source>
</evidence>
<feature type="compositionally biased region" description="Low complexity" evidence="1">
    <location>
        <begin position="24"/>
        <end position="36"/>
    </location>
</feature>
<name>A0A4U6W8T8_SETVI</name>
<dbReference type="AlphaFoldDB" id="A0A4U6W8T8"/>
<sequence>MHLLLNPNRASPWPPPSSPPPAAPNLAAGPRPLARPSRTCGRGLPSSCPCRPRAAPRLRLPTARHAPLLHAHPDRAYRPPDAPLRCSCASAQPTDRRTCSPVARRRRRSQGFFFQNVDVGIDIC</sequence>
<evidence type="ECO:0000313" key="2">
    <source>
        <dbReference type="EMBL" id="TKW37269.1"/>
    </source>
</evidence>
<dbReference type="Proteomes" id="UP000298652">
    <property type="component" value="Chromosome 1"/>
</dbReference>
<accession>A0A4U6W8T8</accession>
<dbReference type="EMBL" id="CM016552">
    <property type="protein sequence ID" value="TKW37269.1"/>
    <property type="molecule type" value="Genomic_DNA"/>
</dbReference>
<protein>
    <submittedName>
        <fullName evidence="2">Uncharacterized protein</fullName>
    </submittedName>
</protein>
<organism evidence="2 3">
    <name type="scientific">Setaria viridis</name>
    <name type="common">Green bristlegrass</name>
    <name type="synonym">Setaria italica subsp. viridis</name>
    <dbReference type="NCBI Taxonomy" id="4556"/>
    <lineage>
        <taxon>Eukaryota</taxon>
        <taxon>Viridiplantae</taxon>
        <taxon>Streptophyta</taxon>
        <taxon>Embryophyta</taxon>
        <taxon>Tracheophyta</taxon>
        <taxon>Spermatophyta</taxon>
        <taxon>Magnoliopsida</taxon>
        <taxon>Liliopsida</taxon>
        <taxon>Poales</taxon>
        <taxon>Poaceae</taxon>
        <taxon>PACMAD clade</taxon>
        <taxon>Panicoideae</taxon>
        <taxon>Panicodae</taxon>
        <taxon>Paniceae</taxon>
        <taxon>Cenchrinae</taxon>
        <taxon>Setaria</taxon>
    </lineage>
</organism>
<reference evidence="2" key="1">
    <citation type="submission" date="2019-03" db="EMBL/GenBank/DDBJ databases">
        <title>WGS assembly of Setaria viridis.</title>
        <authorList>
            <person name="Huang P."/>
            <person name="Jenkins J."/>
            <person name="Grimwood J."/>
            <person name="Barry K."/>
            <person name="Healey A."/>
            <person name="Mamidi S."/>
            <person name="Sreedasyam A."/>
            <person name="Shu S."/>
            <person name="Feldman M."/>
            <person name="Wu J."/>
            <person name="Yu Y."/>
            <person name="Chen C."/>
            <person name="Johnson J."/>
            <person name="Rokhsar D."/>
            <person name="Baxter I."/>
            <person name="Schmutz J."/>
            <person name="Brutnell T."/>
            <person name="Kellogg E."/>
        </authorList>
    </citation>
    <scope>NUCLEOTIDE SEQUENCE [LARGE SCALE GENOMIC DNA]</scope>
</reference>
<proteinExistence type="predicted"/>
<feature type="compositionally biased region" description="Low complexity" evidence="1">
    <location>
        <begin position="1"/>
        <end position="11"/>
    </location>
</feature>
<feature type="region of interest" description="Disordered" evidence="1">
    <location>
        <begin position="1"/>
        <end position="51"/>
    </location>
</feature>